<gene>
    <name evidence="2" type="ORF">GA0061098_1008216</name>
</gene>
<dbReference type="Pfam" id="PF12680">
    <property type="entry name" value="SnoaL_2"/>
    <property type="match status" value="1"/>
</dbReference>
<dbReference type="AlphaFoldDB" id="A0A1C3WLS9"/>
<dbReference type="InterPro" id="IPR037401">
    <property type="entry name" value="SnoaL-like"/>
</dbReference>
<keyword evidence="3" id="KW-1185">Reference proteome</keyword>
<dbReference type="RefSeq" id="WP_165637431.1">
    <property type="nucleotide sequence ID" value="NZ_FMAI01000008.1"/>
</dbReference>
<dbReference type="SUPFAM" id="SSF54427">
    <property type="entry name" value="NTF2-like"/>
    <property type="match status" value="1"/>
</dbReference>
<name>A0A1C3WLS9_9BRAD</name>
<dbReference type="Proteomes" id="UP000199184">
    <property type="component" value="Unassembled WGS sequence"/>
</dbReference>
<accession>A0A1C3WLS9</accession>
<dbReference type="InterPro" id="IPR032710">
    <property type="entry name" value="NTF2-like_dom_sf"/>
</dbReference>
<evidence type="ECO:0000313" key="3">
    <source>
        <dbReference type="Proteomes" id="UP000199184"/>
    </source>
</evidence>
<evidence type="ECO:0000313" key="2">
    <source>
        <dbReference type="EMBL" id="SCB40997.1"/>
    </source>
</evidence>
<organism evidence="2 3">
    <name type="scientific">Bradyrhizobium shewense</name>
    <dbReference type="NCBI Taxonomy" id="1761772"/>
    <lineage>
        <taxon>Bacteria</taxon>
        <taxon>Pseudomonadati</taxon>
        <taxon>Pseudomonadota</taxon>
        <taxon>Alphaproteobacteria</taxon>
        <taxon>Hyphomicrobiales</taxon>
        <taxon>Nitrobacteraceae</taxon>
        <taxon>Bradyrhizobium</taxon>
    </lineage>
</organism>
<dbReference type="EMBL" id="FMAI01000008">
    <property type="protein sequence ID" value="SCB40997.1"/>
    <property type="molecule type" value="Genomic_DNA"/>
</dbReference>
<reference evidence="3" key="1">
    <citation type="submission" date="2016-08" db="EMBL/GenBank/DDBJ databases">
        <authorList>
            <person name="Varghese N."/>
            <person name="Submissions Spin"/>
        </authorList>
    </citation>
    <scope>NUCLEOTIDE SEQUENCE [LARGE SCALE GENOMIC DNA]</scope>
    <source>
        <strain evidence="3">ERR11</strain>
    </source>
</reference>
<protein>
    <recommendedName>
        <fullName evidence="1">SnoaL-like domain-containing protein</fullName>
    </recommendedName>
</protein>
<feature type="domain" description="SnoaL-like" evidence="1">
    <location>
        <begin position="12"/>
        <end position="119"/>
    </location>
</feature>
<dbReference type="Gene3D" id="3.10.450.50">
    <property type="match status" value="1"/>
</dbReference>
<evidence type="ECO:0000259" key="1">
    <source>
        <dbReference type="Pfam" id="PF12680"/>
    </source>
</evidence>
<sequence length="148" mass="17033">MTVESLNRQRVLHLLDAFARGDIEAALACCTDDVDFLTHAPIDVLPHMVPRHGKQELRELWQTVWSRYSEIRYKAPHILAEGEAVATYMQAYFRKRSNGRIVQFDMAVFYTFRGGLVAQIREIIDSYDLVQQVLEREIGPLILGARVD</sequence>
<proteinExistence type="predicted"/>